<dbReference type="Proteomes" id="UP000008782">
    <property type="component" value="Unassembled WGS sequence"/>
</dbReference>
<organism evidence="2">
    <name type="scientific">Colletotrichum graminicola (strain M1.001 / M2 / FGSC 10212)</name>
    <name type="common">Maize anthracnose fungus</name>
    <name type="synonym">Glomerella graminicola</name>
    <dbReference type="NCBI Taxonomy" id="645133"/>
    <lineage>
        <taxon>Eukaryota</taxon>
        <taxon>Fungi</taxon>
        <taxon>Dikarya</taxon>
        <taxon>Ascomycota</taxon>
        <taxon>Pezizomycotina</taxon>
        <taxon>Sordariomycetes</taxon>
        <taxon>Hypocreomycetidae</taxon>
        <taxon>Glomerellales</taxon>
        <taxon>Glomerellaceae</taxon>
        <taxon>Colletotrichum</taxon>
        <taxon>Colletotrichum graminicola species complex</taxon>
    </lineage>
</organism>
<accession>E3QGB5</accession>
<name>E3QGB5_COLGM</name>
<reference evidence="2" key="1">
    <citation type="journal article" date="2012" name="Nat. Genet.">
        <title>Lifestyle transitions in plant pathogenic Colletotrichum fungi deciphered by genome and transcriptome analyses.</title>
        <authorList>
            <person name="O'Connell R.J."/>
            <person name="Thon M.R."/>
            <person name="Hacquard S."/>
            <person name="Amyotte S.G."/>
            <person name="Kleemann J."/>
            <person name="Torres M.F."/>
            <person name="Damm U."/>
            <person name="Buiate E.A."/>
            <person name="Epstein L."/>
            <person name="Alkan N."/>
            <person name="Altmueller J."/>
            <person name="Alvarado-Balderrama L."/>
            <person name="Bauser C.A."/>
            <person name="Becker C."/>
            <person name="Birren B.W."/>
            <person name="Chen Z."/>
            <person name="Choi J."/>
            <person name="Crouch J.A."/>
            <person name="Duvick J.P."/>
            <person name="Farman M.A."/>
            <person name="Gan P."/>
            <person name="Heiman D."/>
            <person name="Henrissat B."/>
            <person name="Howard R.J."/>
            <person name="Kabbage M."/>
            <person name="Koch C."/>
            <person name="Kracher B."/>
            <person name="Kubo Y."/>
            <person name="Law A.D."/>
            <person name="Lebrun M.-H."/>
            <person name="Lee Y.-H."/>
            <person name="Miyara I."/>
            <person name="Moore N."/>
            <person name="Neumann U."/>
            <person name="Nordstroem K."/>
            <person name="Panaccione D.G."/>
            <person name="Panstruga R."/>
            <person name="Place M."/>
            <person name="Proctor R.H."/>
            <person name="Prusky D."/>
            <person name="Rech G."/>
            <person name="Reinhardt R."/>
            <person name="Rollins J.A."/>
            <person name="Rounsley S."/>
            <person name="Schardl C.L."/>
            <person name="Schwartz D.C."/>
            <person name="Shenoy N."/>
            <person name="Shirasu K."/>
            <person name="Sikhakolli U.R."/>
            <person name="Stueber K."/>
            <person name="Sukno S.A."/>
            <person name="Sweigard J.A."/>
            <person name="Takano Y."/>
            <person name="Takahara H."/>
            <person name="Trail F."/>
            <person name="van der Does H.C."/>
            <person name="Voll L.M."/>
            <person name="Will I."/>
            <person name="Young S."/>
            <person name="Zeng Q."/>
            <person name="Zhang J."/>
            <person name="Zhou S."/>
            <person name="Dickman M.B."/>
            <person name="Schulze-Lefert P."/>
            <person name="Ver Loren van Themaat E."/>
            <person name="Ma L.-J."/>
            <person name="Vaillancourt L.J."/>
        </authorList>
    </citation>
    <scope>NUCLEOTIDE SEQUENCE [LARGE SCALE GENOMIC DNA]</scope>
    <source>
        <strain evidence="2">M1.001 / M2 / FGSC 10212</strain>
    </source>
</reference>
<dbReference type="GeneID" id="24410220"/>
<sequence>MSTGSTPYRCRFKLRPRGCQVVSHGRGLAGERARGENGDGYGKVLSTGLPDGVWLHRLCSTTGIHATGGRLVFFSFRISAALKIP</sequence>
<dbReference type="EMBL" id="GG697346">
    <property type="protein sequence ID" value="EFQ29711.1"/>
    <property type="molecule type" value="Genomic_DNA"/>
</dbReference>
<proteinExistence type="predicted"/>
<dbReference type="VEuPathDB" id="FungiDB:GLRG_04855"/>
<protein>
    <submittedName>
        <fullName evidence="1">Uncharacterized protein</fullName>
    </submittedName>
</protein>
<dbReference type="RefSeq" id="XP_008093731.1">
    <property type="nucleotide sequence ID" value="XM_008095540.1"/>
</dbReference>
<dbReference type="HOGENOM" id="CLU_2512500_0_0_1"/>
<dbReference type="AlphaFoldDB" id="E3QGB5"/>
<evidence type="ECO:0000313" key="1">
    <source>
        <dbReference type="EMBL" id="EFQ29711.1"/>
    </source>
</evidence>
<evidence type="ECO:0000313" key="2">
    <source>
        <dbReference type="Proteomes" id="UP000008782"/>
    </source>
</evidence>
<keyword evidence="2" id="KW-1185">Reference proteome</keyword>
<gene>
    <name evidence="1" type="ORF">GLRG_04855</name>
</gene>